<protein>
    <submittedName>
        <fullName evidence="2">DUF1349 domain-containing protein</fullName>
    </submittedName>
</protein>
<dbReference type="EMBL" id="JAMQJY010000003">
    <property type="protein sequence ID" value="MCM2677322.1"/>
    <property type="molecule type" value="Genomic_DNA"/>
</dbReference>
<sequence>MEDNRTIPWQQGTWTNHPSSIKEQDGSLTVEAQAQSDYWQKTYYGFERSSGHALLDVWPLDRAIEVGFLTDSFVEKYDQAGLMMYLDNQNWIKAGVEMNDGVPHIGAVVTKGHSDWSLFPVPDWAGRQITIRASYFEGAIIVRAKADEGAWQTIRVSEFPKQDNQTLQAGPFICSPERACFTTTFVKWASCEKEDDLHAEIPK</sequence>
<evidence type="ECO:0000313" key="3">
    <source>
        <dbReference type="Proteomes" id="UP001203665"/>
    </source>
</evidence>
<comment type="caution">
    <text evidence="2">The sequence shown here is derived from an EMBL/GenBank/DDBJ whole genome shotgun (WGS) entry which is preliminary data.</text>
</comment>
<feature type="compositionally biased region" description="Polar residues" evidence="1">
    <location>
        <begin position="7"/>
        <end position="19"/>
    </location>
</feature>
<dbReference type="InterPro" id="IPR009784">
    <property type="entry name" value="DUF1349"/>
</dbReference>
<dbReference type="PANTHER" id="PTHR35332">
    <property type="entry name" value="REGULATION OF ENOLASE PROTEIN 1"/>
    <property type="match status" value="1"/>
</dbReference>
<organism evidence="2 3">
    <name type="scientific">Alkalicoccobacillus plakortidis</name>
    <dbReference type="NCBI Taxonomy" id="444060"/>
    <lineage>
        <taxon>Bacteria</taxon>
        <taxon>Bacillati</taxon>
        <taxon>Bacillota</taxon>
        <taxon>Bacilli</taxon>
        <taxon>Bacillales</taxon>
        <taxon>Bacillaceae</taxon>
        <taxon>Alkalicoccobacillus</taxon>
    </lineage>
</organism>
<keyword evidence="3" id="KW-1185">Reference proteome</keyword>
<dbReference type="Pfam" id="PF07081">
    <property type="entry name" value="DUF1349"/>
    <property type="match status" value="1"/>
</dbReference>
<dbReference type="SUPFAM" id="SSF49899">
    <property type="entry name" value="Concanavalin A-like lectins/glucanases"/>
    <property type="match status" value="1"/>
</dbReference>
<dbReference type="RefSeq" id="WP_251610987.1">
    <property type="nucleotide sequence ID" value="NZ_JAMQJY010000003.1"/>
</dbReference>
<evidence type="ECO:0000256" key="1">
    <source>
        <dbReference type="SAM" id="MobiDB-lite"/>
    </source>
</evidence>
<dbReference type="InterPro" id="IPR013320">
    <property type="entry name" value="ConA-like_dom_sf"/>
</dbReference>
<accession>A0ABT0XPY3</accession>
<dbReference type="PANTHER" id="PTHR35332:SF2">
    <property type="entry name" value="REGULATION OF ENOLASE PROTEIN 1"/>
    <property type="match status" value="1"/>
</dbReference>
<reference evidence="2" key="1">
    <citation type="submission" date="2022-06" db="EMBL/GenBank/DDBJ databases">
        <title>Alkalicoccobacillus porphyridii sp. nov., isolated from a marine red alga, Porphyridium purpureum and reclassification of Shouchella plakortidis and Shouchella gibsonii as Alkalicoccobacillus plakortidis comb. nov. and Alkalicoccobacillus gibsonii comb. nov.</title>
        <authorList>
            <person name="Kim K.H."/>
            <person name="Lee J.K."/>
            <person name="Han D.M."/>
            <person name="Baek J.H."/>
            <person name="Jeon C.O."/>
        </authorList>
    </citation>
    <scope>NUCLEOTIDE SEQUENCE</scope>
    <source>
        <strain evidence="2">DSM 19153</strain>
    </source>
</reference>
<name>A0ABT0XPY3_9BACI</name>
<dbReference type="Gene3D" id="2.60.120.200">
    <property type="match status" value="1"/>
</dbReference>
<evidence type="ECO:0000313" key="2">
    <source>
        <dbReference type="EMBL" id="MCM2677322.1"/>
    </source>
</evidence>
<gene>
    <name evidence="2" type="ORF">NDM98_19020</name>
</gene>
<dbReference type="Proteomes" id="UP001203665">
    <property type="component" value="Unassembled WGS sequence"/>
</dbReference>
<feature type="region of interest" description="Disordered" evidence="1">
    <location>
        <begin position="1"/>
        <end position="21"/>
    </location>
</feature>
<proteinExistence type="predicted"/>